<dbReference type="GO" id="GO:0005975">
    <property type="term" value="P:carbohydrate metabolic process"/>
    <property type="evidence" value="ECO:0007669"/>
    <property type="project" value="InterPro"/>
</dbReference>
<comment type="subcellular location">
    <subcellularLocation>
        <location evidence="1">Cytoplasm</location>
    </subcellularLocation>
</comment>
<dbReference type="InterPro" id="IPR010972">
    <property type="entry name" value="Beta-PGM"/>
</dbReference>
<feature type="binding site" evidence="14">
    <location>
        <position position="258"/>
    </location>
    <ligand>
        <name>Mg(2+)</name>
        <dbReference type="ChEBI" id="CHEBI:18420"/>
    </ligand>
</feature>
<evidence type="ECO:0000256" key="7">
    <source>
        <dbReference type="ARBA" id="ARBA00023235"/>
    </source>
</evidence>
<feature type="binding site" evidence="14">
    <location>
        <position position="257"/>
    </location>
    <ligand>
        <name>Mg(2+)</name>
        <dbReference type="ChEBI" id="CHEBI:18420"/>
    </ligand>
</feature>
<dbReference type="InterPro" id="IPR010976">
    <property type="entry name" value="B-phosphoglucomutase_hydrolase"/>
</dbReference>
<feature type="binding site" evidence="13">
    <location>
        <position position="164"/>
    </location>
    <ligand>
        <name>substrate</name>
    </ligand>
</feature>
<dbReference type="EC" id="5.4.2.6" evidence="10"/>
<evidence type="ECO:0000313" key="17">
    <source>
        <dbReference type="EMBL" id="STP20251.1"/>
    </source>
</evidence>
<sequence length="305" mass="33787">MSVRDGELHLNPALPEQWQQFVFPSVLAGLRITGHSRRAAYCDSNFCARFTALETVSLFTSLKNLFLFGEFYFALQWDRYHASGGGMKLQGVIFDLDGVITDTAHLHFQAWQQIAAEIGISIDAQFNEFLKGISRDESLRRILQHGGKEGDFNPQERAQLAYRKNLLYVHSLRELTVNAVLPGIHNLLVDLRAQQIPVGLASVSLNAPTILAALELREFFTFCADASQLKIRNRTRKSFSPPVQGWACRPQACIGIEDAQAGIEAINASGMRSVGIGAGLTGAQLLLPSTDSLTWPRLSAFWQNV</sequence>
<evidence type="ECO:0000259" key="16">
    <source>
        <dbReference type="Pfam" id="PF03633"/>
    </source>
</evidence>
<keyword evidence="7 17" id="KW-0413">Isomerase</keyword>
<evidence type="ECO:0000256" key="9">
    <source>
        <dbReference type="ARBA" id="ARBA00044926"/>
    </source>
</evidence>
<feature type="domain" description="Glycoside hydrolase family 65 C-terminal" evidence="16">
    <location>
        <begin position="1"/>
        <end position="24"/>
    </location>
</feature>
<dbReference type="Gene3D" id="1.10.150.240">
    <property type="entry name" value="Putative phosphatase, domain 2"/>
    <property type="match status" value="1"/>
</dbReference>
<dbReference type="FunFam" id="1.10.150.240:FF:000010">
    <property type="entry name" value="Beta-phosphoglucomutase"/>
    <property type="match status" value="1"/>
</dbReference>
<keyword evidence="8" id="KW-0119">Carbohydrate metabolism</keyword>
<keyword evidence="3" id="KW-0963">Cytoplasm</keyword>
<dbReference type="InterPro" id="IPR051600">
    <property type="entry name" value="Beta-PGM-like"/>
</dbReference>
<evidence type="ECO:0000313" key="18">
    <source>
        <dbReference type="Proteomes" id="UP000254181"/>
    </source>
</evidence>
<feature type="binding site" evidence="14">
    <location>
        <position position="95"/>
    </location>
    <ligand>
        <name>Mg(2+)</name>
        <dbReference type="ChEBI" id="CHEBI:18420"/>
    </ligand>
</feature>
<dbReference type="InterPro" id="IPR023214">
    <property type="entry name" value="HAD_sf"/>
</dbReference>
<feature type="active site" description="Nucleophile" evidence="12">
    <location>
        <position position="95"/>
    </location>
</feature>
<comment type="cofactor">
    <cofactor evidence="14">
        <name>Mg(2+)</name>
        <dbReference type="ChEBI" id="CHEBI:18420"/>
    </cofactor>
    <text evidence="14">Binds 2 magnesium ions per subunit.</text>
</comment>
<dbReference type="CDD" id="cd02598">
    <property type="entry name" value="HAD_BPGM"/>
    <property type="match status" value="1"/>
</dbReference>
<reference evidence="17 18" key="1">
    <citation type="submission" date="2018-06" db="EMBL/GenBank/DDBJ databases">
        <authorList>
            <consortium name="Pathogen Informatics"/>
            <person name="Doyle S."/>
        </authorList>
    </citation>
    <scope>NUCLEOTIDE SEQUENCE [LARGE SCALE GENOMIC DNA]</scope>
    <source>
        <strain evidence="17 18">NCTC9075</strain>
    </source>
</reference>
<organism evidence="17 18">
    <name type="scientific">Escherichia coli</name>
    <dbReference type="NCBI Taxonomy" id="562"/>
    <lineage>
        <taxon>Bacteria</taxon>
        <taxon>Pseudomonadati</taxon>
        <taxon>Pseudomonadota</taxon>
        <taxon>Gammaproteobacteria</taxon>
        <taxon>Enterobacterales</taxon>
        <taxon>Enterobacteriaceae</taxon>
        <taxon>Escherichia</taxon>
    </lineage>
</organism>
<dbReference type="GO" id="GO:0000287">
    <property type="term" value="F:magnesium ion binding"/>
    <property type="evidence" value="ECO:0007669"/>
    <property type="project" value="InterPro"/>
</dbReference>
<dbReference type="AlphaFoldDB" id="A0A377K734"/>
<dbReference type="SUPFAM" id="SSF56784">
    <property type="entry name" value="HAD-like"/>
    <property type="match status" value="1"/>
</dbReference>
<evidence type="ECO:0000256" key="13">
    <source>
        <dbReference type="PIRSR" id="PIRSR610972-2"/>
    </source>
</evidence>
<comment type="similarity">
    <text evidence="2">Belongs to the HAD-like hydrolase superfamily. CbbY/CbbZ/Gph/YieH family.</text>
</comment>
<feature type="active site" description="Proton donor/acceptor" evidence="12">
    <location>
        <position position="97"/>
    </location>
</feature>
<comment type="catalytic activity">
    <reaction evidence="9">
        <text>beta-D-glucose 1-phosphate = beta-D-glucose 6-phosphate</text>
        <dbReference type="Rhea" id="RHEA:20113"/>
        <dbReference type="ChEBI" id="CHEBI:57684"/>
        <dbReference type="ChEBI" id="CHEBI:58247"/>
        <dbReference type="EC" id="5.4.2.6"/>
    </reaction>
</comment>
<dbReference type="Gene3D" id="3.40.50.1000">
    <property type="entry name" value="HAD superfamily/HAD-like"/>
    <property type="match status" value="1"/>
</dbReference>
<evidence type="ECO:0000256" key="2">
    <source>
        <dbReference type="ARBA" id="ARBA00006171"/>
    </source>
</evidence>
<evidence type="ECO:0000256" key="3">
    <source>
        <dbReference type="ARBA" id="ARBA00022490"/>
    </source>
</evidence>
<dbReference type="Pfam" id="PF03633">
    <property type="entry name" value="Glyco_hydro_65C"/>
    <property type="match status" value="1"/>
</dbReference>
<evidence type="ECO:0000256" key="12">
    <source>
        <dbReference type="PIRSR" id="PIRSR610972-1"/>
    </source>
</evidence>
<evidence type="ECO:0000256" key="14">
    <source>
        <dbReference type="PIRSR" id="PIRSR610972-3"/>
    </source>
</evidence>
<evidence type="ECO:0000256" key="1">
    <source>
        <dbReference type="ARBA" id="ARBA00004496"/>
    </source>
</evidence>
<evidence type="ECO:0000256" key="15">
    <source>
        <dbReference type="PIRSR" id="PIRSR610972-4"/>
    </source>
</evidence>
<feature type="site" description="Important for catalytic activity and assists the phosphoryl transfer reaction to Asp8 by balancing charge and orienting the reacting groups" evidence="15">
    <location>
        <position position="202"/>
    </location>
</feature>
<dbReference type="Proteomes" id="UP000254181">
    <property type="component" value="Unassembled WGS sequence"/>
</dbReference>
<protein>
    <recommendedName>
        <fullName evidence="11">Beta-phosphoglucomutase</fullName>
        <ecNumber evidence="10">5.4.2.6</ecNumber>
    </recommendedName>
</protein>
<evidence type="ECO:0000256" key="11">
    <source>
        <dbReference type="ARBA" id="ARBA00044991"/>
    </source>
</evidence>
<dbReference type="GO" id="GO:0008801">
    <property type="term" value="F:beta-phosphoglucomutase activity"/>
    <property type="evidence" value="ECO:0007669"/>
    <property type="project" value="UniProtKB-EC"/>
</dbReference>
<keyword evidence="4" id="KW-0597">Phosphoprotein</keyword>
<dbReference type="EMBL" id="UGEM01000004">
    <property type="protein sequence ID" value="STP20251.1"/>
    <property type="molecule type" value="Genomic_DNA"/>
</dbReference>
<feature type="binding site" evidence="13">
    <location>
        <begin position="95"/>
        <end position="97"/>
    </location>
    <ligand>
        <name>substrate</name>
    </ligand>
</feature>
<gene>
    <name evidence="17" type="primary">yvdM</name>
    <name evidence="17" type="ORF">NCTC9075_03699</name>
</gene>
<evidence type="ECO:0000256" key="6">
    <source>
        <dbReference type="ARBA" id="ARBA00022842"/>
    </source>
</evidence>
<dbReference type="GO" id="GO:0005737">
    <property type="term" value="C:cytoplasm"/>
    <property type="evidence" value="ECO:0007669"/>
    <property type="project" value="UniProtKB-SubCell"/>
</dbReference>
<feature type="binding site" evidence="13">
    <location>
        <position position="111"/>
    </location>
    <ligand>
        <name>substrate</name>
    </ligand>
</feature>
<evidence type="ECO:0000256" key="10">
    <source>
        <dbReference type="ARBA" id="ARBA00044968"/>
    </source>
</evidence>
<name>A0A377K734_ECOLX</name>
<accession>A0A377K734</accession>
<dbReference type="Pfam" id="PF00702">
    <property type="entry name" value="Hydrolase"/>
    <property type="match status" value="1"/>
</dbReference>
<feature type="binding site" evidence="14">
    <location>
        <position position="97"/>
    </location>
    <ligand>
        <name>Mg(2+)</name>
        <dbReference type="ChEBI" id="CHEBI:18420"/>
    </ligand>
</feature>
<dbReference type="PANTHER" id="PTHR46193:SF18">
    <property type="entry name" value="HEXITOL PHOSPHATASE B"/>
    <property type="match status" value="1"/>
</dbReference>
<evidence type="ECO:0000256" key="5">
    <source>
        <dbReference type="ARBA" id="ARBA00022723"/>
    </source>
</evidence>
<dbReference type="InterPro" id="IPR005194">
    <property type="entry name" value="Glyco_hydro_65_C"/>
</dbReference>
<evidence type="ECO:0000256" key="4">
    <source>
        <dbReference type="ARBA" id="ARBA00022553"/>
    </source>
</evidence>
<keyword evidence="5 14" id="KW-0479">Metal-binding</keyword>
<dbReference type="PANTHER" id="PTHR46193">
    <property type="entry name" value="6-PHOSPHOGLUCONATE PHOSPHATASE"/>
    <property type="match status" value="1"/>
</dbReference>
<dbReference type="InterPro" id="IPR023198">
    <property type="entry name" value="PGP-like_dom2"/>
</dbReference>
<dbReference type="InterPro" id="IPR036412">
    <property type="entry name" value="HAD-like_sf"/>
</dbReference>
<feature type="binding site" evidence="13">
    <location>
        <begin position="202"/>
        <end position="206"/>
    </location>
    <ligand>
        <name>substrate</name>
    </ligand>
</feature>
<dbReference type="NCBIfam" id="TIGR02009">
    <property type="entry name" value="PGMB-YQAB-SF"/>
    <property type="match status" value="1"/>
</dbReference>
<evidence type="ECO:0000256" key="8">
    <source>
        <dbReference type="ARBA" id="ARBA00023277"/>
    </source>
</evidence>
<dbReference type="NCBIfam" id="TIGR01990">
    <property type="entry name" value="bPGM"/>
    <property type="match status" value="1"/>
</dbReference>
<feature type="binding site" evidence="13">
    <location>
        <begin position="130"/>
        <end position="135"/>
    </location>
    <ligand>
        <name>substrate</name>
    </ligand>
</feature>
<proteinExistence type="inferred from homology"/>
<feature type="binding site" evidence="13">
    <location>
        <position position="138"/>
    </location>
    <ligand>
        <name>substrate</name>
    </ligand>
</feature>
<keyword evidence="6 14" id="KW-0460">Magnesium</keyword>